<evidence type="ECO:0000313" key="1">
    <source>
        <dbReference type="EMBL" id="PNJ91857.1"/>
    </source>
</evidence>
<comment type="caution">
    <text evidence="1">The sequence shown here is derived from an EMBL/GenBank/DDBJ whole genome shotgun (WGS) entry which is preliminary data.</text>
</comment>
<sequence length="136" mass="15876">MEAKMGELKIREDIYIMFDYTKAKQFYLDKQRSLQDERHLLWQKAKLDSERIVAMIIQDYAPKQIIQWGSVLAPEHFSSVSDIDLAVLGIEPLVFLRLFADAEAMTNFSLDLIRWEDIHPAFQQILLLKGKVIYAS</sequence>
<accession>A0ABX4WJX1</accession>
<reference evidence="1 2" key="1">
    <citation type="submission" date="2017-06" db="EMBL/GenBank/DDBJ databases">
        <title>Genome variation in co-occurring toxic Cylindrospermopsis raciborskii strains determines phenotypic plasticity.</title>
        <authorList>
            <person name="Willis A."/>
            <person name="Woodhouse J."/>
            <person name="Ongley S."/>
            <person name="Jex A."/>
            <person name="Burford M."/>
            <person name="Neilan B."/>
        </authorList>
    </citation>
    <scope>NUCLEOTIDE SEQUENCE [LARGE SCALE GENOMIC DNA]</scope>
    <source>
        <strain evidence="1 2">C07</strain>
    </source>
</reference>
<dbReference type="Gene3D" id="3.30.460.10">
    <property type="entry name" value="Beta Polymerase, domain 2"/>
    <property type="match status" value="1"/>
</dbReference>
<organism evidence="1 2">
    <name type="scientific">Cylindrospermopsis raciborskii C07</name>
    <dbReference type="NCBI Taxonomy" id="2014886"/>
    <lineage>
        <taxon>Bacteria</taxon>
        <taxon>Bacillati</taxon>
        <taxon>Cyanobacteriota</taxon>
        <taxon>Cyanophyceae</taxon>
        <taxon>Nostocales</taxon>
        <taxon>Aphanizomenonaceae</taxon>
        <taxon>Cylindrospermopsis</taxon>
    </lineage>
</organism>
<keyword evidence="2" id="KW-1185">Reference proteome</keyword>
<protein>
    <submittedName>
        <fullName evidence="1">Nucleotidyltransferase</fullName>
    </submittedName>
</protein>
<dbReference type="Proteomes" id="UP000236284">
    <property type="component" value="Unassembled WGS sequence"/>
</dbReference>
<name>A0ABX4WJX1_9CYAN</name>
<dbReference type="EMBL" id="NJHS01000398">
    <property type="protein sequence ID" value="PNJ91857.1"/>
    <property type="molecule type" value="Genomic_DNA"/>
</dbReference>
<gene>
    <name evidence="1" type="ORF">CEP15_17610</name>
</gene>
<proteinExistence type="predicted"/>
<dbReference type="InterPro" id="IPR043519">
    <property type="entry name" value="NT_sf"/>
</dbReference>
<evidence type="ECO:0000313" key="2">
    <source>
        <dbReference type="Proteomes" id="UP000236284"/>
    </source>
</evidence>
<dbReference type="SUPFAM" id="SSF81301">
    <property type="entry name" value="Nucleotidyltransferase"/>
    <property type="match status" value="1"/>
</dbReference>
<dbReference type="RefSeq" id="WP_083383458.1">
    <property type="nucleotide sequence ID" value="NZ_NJHS01000398.1"/>
</dbReference>